<dbReference type="AlphaFoldDB" id="A0A8R1I5R9"/>
<reference evidence="3" key="1">
    <citation type="submission" date="2010-08" db="EMBL/GenBank/DDBJ databases">
        <authorList>
            <consortium name="Caenorhabditis japonica Sequencing Consortium"/>
            <person name="Wilson R.K."/>
        </authorList>
    </citation>
    <scope>NUCLEOTIDE SEQUENCE [LARGE SCALE GENOMIC DNA]</scope>
    <source>
        <strain evidence="3">DF5081</strain>
    </source>
</reference>
<evidence type="ECO:0000313" key="2">
    <source>
        <dbReference type="EnsemblMetazoa" id="CJA17510.1"/>
    </source>
</evidence>
<accession>A0A8R1I5R9</accession>
<feature type="signal peptide" evidence="1">
    <location>
        <begin position="1"/>
        <end position="19"/>
    </location>
</feature>
<keyword evidence="3" id="KW-1185">Reference proteome</keyword>
<feature type="chain" id="PRO_5035842823" description="Secreted protein" evidence="1">
    <location>
        <begin position="20"/>
        <end position="124"/>
    </location>
</feature>
<sequence>MFKSLIFFAILFITVLSFADLPRAQKGEKRVVRPQKDALLSAKKAGVARNFADPVIVNKVVPHAVENNVSKAVTSTESYSEEFWIQFFESMKVYFNAISNSFGEIAADLGERASEFVKNRQESL</sequence>
<dbReference type="EnsemblMetazoa" id="CJA17510.1">
    <property type="protein sequence ID" value="CJA17510.1"/>
    <property type="gene ID" value="WBGene00136715"/>
</dbReference>
<evidence type="ECO:0000313" key="3">
    <source>
        <dbReference type="Proteomes" id="UP000005237"/>
    </source>
</evidence>
<proteinExistence type="predicted"/>
<name>A0A8R1I5R9_CAEJA</name>
<evidence type="ECO:0008006" key="4">
    <source>
        <dbReference type="Google" id="ProtNLM"/>
    </source>
</evidence>
<protein>
    <recommendedName>
        <fullName evidence="4">Secreted protein</fullName>
    </recommendedName>
</protein>
<organism evidence="2 3">
    <name type="scientific">Caenorhabditis japonica</name>
    <dbReference type="NCBI Taxonomy" id="281687"/>
    <lineage>
        <taxon>Eukaryota</taxon>
        <taxon>Metazoa</taxon>
        <taxon>Ecdysozoa</taxon>
        <taxon>Nematoda</taxon>
        <taxon>Chromadorea</taxon>
        <taxon>Rhabditida</taxon>
        <taxon>Rhabditina</taxon>
        <taxon>Rhabditomorpha</taxon>
        <taxon>Rhabditoidea</taxon>
        <taxon>Rhabditidae</taxon>
        <taxon>Peloderinae</taxon>
        <taxon>Caenorhabditis</taxon>
    </lineage>
</organism>
<dbReference type="Proteomes" id="UP000005237">
    <property type="component" value="Unassembled WGS sequence"/>
</dbReference>
<evidence type="ECO:0000256" key="1">
    <source>
        <dbReference type="SAM" id="SignalP"/>
    </source>
</evidence>
<keyword evidence="1" id="KW-0732">Signal</keyword>
<reference evidence="2" key="2">
    <citation type="submission" date="2022-06" db="UniProtKB">
        <authorList>
            <consortium name="EnsemblMetazoa"/>
        </authorList>
    </citation>
    <scope>IDENTIFICATION</scope>
    <source>
        <strain evidence="2">DF5081</strain>
    </source>
</reference>